<dbReference type="InterPro" id="IPR036388">
    <property type="entry name" value="WH-like_DNA-bd_sf"/>
</dbReference>
<gene>
    <name evidence="5" type="ORF">SAMN05518684_11729</name>
</gene>
<dbReference type="InterPro" id="IPR000485">
    <property type="entry name" value="AsnC-type_HTH_dom"/>
</dbReference>
<dbReference type="EMBL" id="FOGT01000017">
    <property type="protein sequence ID" value="SES33498.1"/>
    <property type="molecule type" value="Genomic_DNA"/>
</dbReference>
<dbReference type="GO" id="GO:0043565">
    <property type="term" value="F:sequence-specific DNA binding"/>
    <property type="evidence" value="ECO:0007669"/>
    <property type="project" value="InterPro"/>
</dbReference>
<dbReference type="OrthoDB" id="66249at2"/>
<evidence type="ECO:0000256" key="1">
    <source>
        <dbReference type="ARBA" id="ARBA00023015"/>
    </source>
</evidence>
<dbReference type="InterPro" id="IPR050684">
    <property type="entry name" value="HTH-Siroheme_Decarb"/>
</dbReference>
<keyword evidence="1" id="KW-0805">Transcription regulation</keyword>
<accession>A0A1H9WHX6</accession>
<feature type="domain" description="HTH asnC-type" evidence="4">
    <location>
        <begin position="1"/>
        <end position="82"/>
    </location>
</feature>
<dbReference type="PANTHER" id="PTHR43413:SF7">
    <property type="entry name" value="HTH-TYPE TRANSCRIPTIONAL REGULATOR PTR2"/>
    <property type="match status" value="1"/>
</dbReference>
<dbReference type="Gene3D" id="3.30.70.920">
    <property type="match status" value="1"/>
</dbReference>
<protein>
    <submittedName>
        <fullName evidence="5">DNA-binding transcriptional regulator, Lrp family</fullName>
    </submittedName>
</protein>
<sequence length="165" mass="18641">MNEKERELLSLIEKEGRMKEESLAKMLDTPADEIAAMLKSLENRKVILGYSALIDWSKTDIAETVTAMIDVKVTPKRGVGFDEVAERIYRFKEVKALYLMSGTYDLSVSIEGRSMSDIAQFVSEKLSTLDSVISTTTHFQLKKYKHDGVIFGQDEEGDHRMVVSP</sequence>
<evidence type="ECO:0000256" key="2">
    <source>
        <dbReference type="ARBA" id="ARBA00023125"/>
    </source>
</evidence>
<keyword evidence="3" id="KW-0804">Transcription</keyword>
<dbReference type="InterPro" id="IPR019888">
    <property type="entry name" value="Tscrpt_reg_AsnC-like"/>
</dbReference>
<organism evidence="5 6">
    <name type="scientific">Salipaludibacillus aurantiacus</name>
    <dbReference type="NCBI Taxonomy" id="1601833"/>
    <lineage>
        <taxon>Bacteria</taxon>
        <taxon>Bacillati</taxon>
        <taxon>Bacillota</taxon>
        <taxon>Bacilli</taxon>
        <taxon>Bacillales</taxon>
        <taxon>Bacillaceae</taxon>
    </lineage>
</organism>
<dbReference type="Proteomes" id="UP000198571">
    <property type="component" value="Unassembled WGS sequence"/>
</dbReference>
<dbReference type="AlphaFoldDB" id="A0A1H9WHX6"/>
<dbReference type="Pfam" id="PF01037">
    <property type="entry name" value="AsnC_trans_reg"/>
    <property type="match status" value="1"/>
</dbReference>
<name>A0A1H9WHX6_9BACI</name>
<dbReference type="SUPFAM" id="SSF46785">
    <property type="entry name" value="Winged helix' DNA-binding domain"/>
    <property type="match status" value="1"/>
</dbReference>
<evidence type="ECO:0000259" key="4">
    <source>
        <dbReference type="PROSITE" id="PS50956"/>
    </source>
</evidence>
<dbReference type="PROSITE" id="PS50956">
    <property type="entry name" value="HTH_ASNC_2"/>
    <property type="match status" value="1"/>
</dbReference>
<evidence type="ECO:0000313" key="6">
    <source>
        <dbReference type="Proteomes" id="UP000198571"/>
    </source>
</evidence>
<dbReference type="PANTHER" id="PTHR43413">
    <property type="entry name" value="TRANSCRIPTIONAL REGULATOR, ASNC FAMILY"/>
    <property type="match status" value="1"/>
</dbReference>
<evidence type="ECO:0000313" key="5">
    <source>
        <dbReference type="EMBL" id="SES33498.1"/>
    </source>
</evidence>
<dbReference type="InterPro" id="IPR011008">
    <property type="entry name" value="Dimeric_a/b-barrel"/>
</dbReference>
<dbReference type="SUPFAM" id="SSF54909">
    <property type="entry name" value="Dimeric alpha+beta barrel"/>
    <property type="match status" value="1"/>
</dbReference>
<dbReference type="InterPro" id="IPR036390">
    <property type="entry name" value="WH_DNA-bd_sf"/>
</dbReference>
<dbReference type="RefSeq" id="WP_093054734.1">
    <property type="nucleotide sequence ID" value="NZ_FOGT01000017.1"/>
</dbReference>
<evidence type="ECO:0000256" key="3">
    <source>
        <dbReference type="ARBA" id="ARBA00023163"/>
    </source>
</evidence>
<keyword evidence="6" id="KW-1185">Reference proteome</keyword>
<reference evidence="6" key="1">
    <citation type="submission" date="2016-10" db="EMBL/GenBank/DDBJ databases">
        <authorList>
            <person name="Varghese N."/>
            <person name="Submissions S."/>
        </authorList>
    </citation>
    <scope>NUCLEOTIDE SEQUENCE [LARGE SCALE GENOMIC DNA]</scope>
    <source>
        <strain evidence="6">S9</strain>
    </source>
</reference>
<dbReference type="SMART" id="SM00344">
    <property type="entry name" value="HTH_ASNC"/>
    <property type="match status" value="1"/>
</dbReference>
<dbReference type="Gene3D" id="1.10.10.10">
    <property type="entry name" value="Winged helix-like DNA-binding domain superfamily/Winged helix DNA-binding domain"/>
    <property type="match status" value="1"/>
</dbReference>
<dbReference type="InterPro" id="IPR019887">
    <property type="entry name" value="Tscrpt_reg_AsnC/Lrp_C"/>
</dbReference>
<proteinExistence type="predicted"/>
<keyword evidence="2 5" id="KW-0238">DNA-binding</keyword>
<dbReference type="STRING" id="1601833.SAMN05518684_11729"/>